<protein>
    <submittedName>
        <fullName evidence="1">Uncharacterized protein</fullName>
    </submittedName>
</protein>
<proteinExistence type="predicted"/>
<keyword evidence="2" id="KW-1185">Reference proteome</keyword>
<dbReference type="Proteomes" id="UP001060170">
    <property type="component" value="Chromosome 2"/>
</dbReference>
<organism evidence="1 2">
    <name type="scientific">Puccinia striiformis f. sp. tritici</name>
    <dbReference type="NCBI Taxonomy" id="168172"/>
    <lineage>
        <taxon>Eukaryota</taxon>
        <taxon>Fungi</taxon>
        <taxon>Dikarya</taxon>
        <taxon>Basidiomycota</taxon>
        <taxon>Pucciniomycotina</taxon>
        <taxon>Pucciniomycetes</taxon>
        <taxon>Pucciniales</taxon>
        <taxon>Pucciniaceae</taxon>
        <taxon>Puccinia</taxon>
    </lineage>
</organism>
<reference evidence="1 2" key="3">
    <citation type="journal article" date="2022" name="Microbiol. Spectr.">
        <title>Folding features and dynamics of 3D genome architecture in plant fungal pathogens.</title>
        <authorList>
            <person name="Xia C."/>
        </authorList>
    </citation>
    <scope>NUCLEOTIDE SEQUENCE [LARGE SCALE GENOMIC DNA]</scope>
    <source>
        <strain evidence="1 2">93-210</strain>
    </source>
</reference>
<reference evidence="2" key="1">
    <citation type="journal article" date="2018" name="BMC Genomics">
        <title>Genomic insights into host adaptation between the wheat stripe rust pathogen (Puccinia striiformis f. sp. tritici) and the barley stripe rust pathogen (Puccinia striiformis f. sp. hordei).</title>
        <authorList>
            <person name="Xia C."/>
            <person name="Wang M."/>
            <person name="Yin C."/>
            <person name="Cornejo O.E."/>
            <person name="Hulbert S.H."/>
            <person name="Chen X."/>
        </authorList>
    </citation>
    <scope>NUCLEOTIDE SEQUENCE [LARGE SCALE GENOMIC DNA]</scope>
    <source>
        <strain evidence="2">93-210</strain>
    </source>
</reference>
<dbReference type="EMBL" id="CM045866">
    <property type="protein sequence ID" value="KAI7961241.1"/>
    <property type="molecule type" value="Genomic_DNA"/>
</dbReference>
<name>A0ACC0EUS8_9BASI</name>
<reference evidence="2" key="2">
    <citation type="journal article" date="2018" name="Mol. Plant Microbe Interact.">
        <title>Genome sequence resources for the wheat stripe rust pathogen (Puccinia striiformis f. sp. tritici) and the barley stripe rust pathogen (Puccinia striiformis f. sp. hordei).</title>
        <authorList>
            <person name="Xia C."/>
            <person name="Wang M."/>
            <person name="Yin C."/>
            <person name="Cornejo O.E."/>
            <person name="Hulbert S.H."/>
            <person name="Chen X."/>
        </authorList>
    </citation>
    <scope>NUCLEOTIDE SEQUENCE [LARGE SCALE GENOMIC DNA]</scope>
    <source>
        <strain evidence="2">93-210</strain>
    </source>
</reference>
<sequence length="167" mass="18788">MVVHSKKSIHPAQTSCTLQAHPQPSSIINLPSLLQATSSAQGRNSLGLDLLRFSSQDSIRNKQKQFPRKQNRNLQHQAGALIGHSYSHAKPEQPRLHHRASFELWYVSIGCFRGEGIRRITLKHPTDVFGPDDPKNAFRKHPMDLRPPKASIGHLSYHPSHGFTKTI</sequence>
<comment type="caution">
    <text evidence="1">The sequence shown here is derived from an EMBL/GenBank/DDBJ whole genome shotgun (WGS) entry which is preliminary data.</text>
</comment>
<accession>A0ACC0EUS8</accession>
<evidence type="ECO:0000313" key="2">
    <source>
        <dbReference type="Proteomes" id="UP001060170"/>
    </source>
</evidence>
<gene>
    <name evidence="1" type="ORF">MJO28_001730</name>
</gene>
<evidence type="ECO:0000313" key="1">
    <source>
        <dbReference type="EMBL" id="KAI7961241.1"/>
    </source>
</evidence>